<reference evidence="2" key="1">
    <citation type="thesis" date="2020" institute="ProQuest LLC" country="789 East Eisenhower Parkway, Ann Arbor, MI, USA">
        <title>Comparative Genomics and Chromosome Evolution.</title>
        <authorList>
            <person name="Mudd A.B."/>
        </authorList>
    </citation>
    <scope>NUCLEOTIDE SEQUENCE</scope>
    <source>
        <strain evidence="2">237g6f4</strain>
        <tissue evidence="2">Blood</tissue>
    </source>
</reference>
<dbReference type="Proteomes" id="UP000824782">
    <property type="component" value="Unassembled WGS sequence"/>
</dbReference>
<sequence>MDLEAVRILEELEEESRDTASMHEKDEFGYLQSDVHRKETAVNSLLHASSSHPPQTITAVPIGQYLRMRRICSTDESFEFQAQELRCRFRDRGYSQRTLRKAYNRAKQTPRIELLYPEKKQKEDCKQAYYTII</sequence>
<dbReference type="PANTHER" id="PTHR21301">
    <property type="entry name" value="REVERSE TRANSCRIPTASE"/>
    <property type="match status" value="1"/>
</dbReference>
<dbReference type="Pfam" id="PF26215">
    <property type="entry name" value="HTH_animal"/>
    <property type="match status" value="1"/>
</dbReference>
<name>A0AAV7DEJ9_ENGPU</name>
<proteinExistence type="predicted"/>
<protein>
    <recommendedName>
        <fullName evidence="1">Helix-turn-helix domain-containing protein</fullName>
    </recommendedName>
</protein>
<dbReference type="AlphaFoldDB" id="A0AAV7DEJ9"/>
<keyword evidence="3" id="KW-1185">Reference proteome</keyword>
<evidence type="ECO:0000313" key="3">
    <source>
        <dbReference type="Proteomes" id="UP000824782"/>
    </source>
</evidence>
<comment type="caution">
    <text evidence="2">The sequence shown here is derived from an EMBL/GenBank/DDBJ whole genome shotgun (WGS) entry which is preliminary data.</text>
</comment>
<gene>
    <name evidence="2" type="ORF">GDO81_001440</name>
</gene>
<dbReference type="InterPro" id="IPR058912">
    <property type="entry name" value="HTH_animal"/>
</dbReference>
<feature type="domain" description="Helix-turn-helix" evidence="1">
    <location>
        <begin position="45"/>
        <end position="102"/>
    </location>
</feature>
<dbReference type="EMBL" id="WNYA01000001">
    <property type="protein sequence ID" value="KAG8595176.1"/>
    <property type="molecule type" value="Genomic_DNA"/>
</dbReference>
<evidence type="ECO:0000259" key="1">
    <source>
        <dbReference type="Pfam" id="PF26215"/>
    </source>
</evidence>
<dbReference type="PANTHER" id="PTHR21301:SF10">
    <property type="entry name" value="REVERSE TRANSCRIPTASE DOMAIN-CONTAINING PROTEIN"/>
    <property type="match status" value="1"/>
</dbReference>
<accession>A0AAV7DEJ9</accession>
<organism evidence="2 3">
    <name type="scientific">Engystomops pustulosus</name>
    <name type="common">Tungara frog</name>
    <name type="synonym">Physalaemus pustulosus</name>
    <dbReference type="NCBI Taxonomy" id="76066"/>
    <lineage>
        <taxon>Eukaryota</taxon>
        <taxon>Metazoa</taxon>
        <taxon>Chordata</taxon>
        <taxon>Craniata</taxon>
        <taxon>Vertebrata</taxon>
        <taxon>Euteleostomi</taxon>
        <taxon>Amphibia</taxon>
        <taxon>Batrachia</taxon>
        <taxon>Anura</taxon>
        <taxon>Neobatrachia</taxon>
        <taxon>Hyloidea</taxon>
        <taxon>Leptodactylidae</taxon>
        <taxon>Leiuperinae</taxon>
        <taxon>Engystomops</taxon>
    </lineage>
</organism>
<evidence type="ECO:0000313" key="2">
    <source>
        <dbReference type="EMBL" id="KAG8595176.1"/>
    </source>
</evidence>